<evidence type="ECO:0000256" key="1">
    <source>
        <dbReference type="SAM" id="Coils"/>
    </source>
</evidence>
<feature type="coiled-coil region" evidence="1">
    <location>
        <begin position="16"/>
        <end position="92"/>
    </location>
</feature>
<dbReference type="EMBL" id="JADIMB010000003">
    <property type="protein sequence ID" value="MBO8470240.1"/>
    <property type="molecule type" value="Genomic_DNA"/>
</dbReference>
<reference evidence="2" key="2">
    <citation type="journal article" date="2021" name="PeerJ">
        <title>Extensive microbial diversity within the chicken gut microbiome revealed by metagenomics and culture.</title>
        <authorList>
            <person name="Gilroy R."/>
            <person name="Ravi A."/>
            <person name="Getino M."/>
            <person name="Pursley I."/>
            <person name="Horton D.L."/>
            <person name="Alikhan N.F."/>
            <person name="Baker D."/>
            <person name="Gharbi K."/>
            <person name="Hall N."/>
            <person name="Watson M."/>
            <person name="Adriaenssens E.M."/>
            <person name="Foster-Nyarko E."/>
            <person name="Jarju S."/>
            <person name="Secka A."/>
            <person name="Antonio M."/>
            <person name="Oren A."/>
            <person name="Chaudhuri R.R."/>
            <person name="La Ragione R."/>
            <person name="Hildebrand F."/>
            <person name="Pallen M.J."/>
        </authorList>
    </citation>
    <scope>NUCLEOTIDE SEQUENCE</scope>
    <source>
        <strain evidence="2">B2-22910</strain>
    </source>
</reference>
<protein>
    <submittedName>
        <fullName evidence="2">Uncharacterized protein</fullName>
    </submittedName>
</protein>
<evidence type="ECO:0000313" key="3">
    <source>
        <dbReference type="Proteomes" id="UP000823603"/>
    </source>
</evidence>
<dbReference type="InterPro" id="IPR046679">
    <property type="entry name" value="DUF6549"/>
</dbReference>
<evidence type="ECO:0000313" key="2">
    <source>
        <dbReference type="EMBL" id="MBO8470240.1"/>
    </source>
</evidence>
<dbReference type="Proteomes" id="UP000823603">
    <property type="component" value="Unassembled WGS sequence"/>
</dbReference>
<sequence length="208" mass="24132">MRKYVIIAFAVLLAAIAFLSHRVRSLQTERDRLENNQTALMEDVEYYKTESGKYAASVQSLELSKSEIQEHCDELVKTVEDLNLKLKRIQSVATTATKTEVPIKTEVRDSIVYRMPDSLRLTPLPPITIQRITFKDPWVSLDGTIDSGIFTGKIQTVDTLIQVVHRVPHKWWFFKWGTKAIRQEIRSSSPYTKIVYSEYIELKRNKKK</sequence>
<comment type="caution">
    <text evidence="2">The sequence shown here is derived from an EMBL/GenBank/DDBJ whole genome shotgun (WGS) entry which is preliminary data.</text>
</comment>
<dbReference type="AlphaFoldDB" id="A0A9D9NEG3"/>
<accession>A0A9D9NEG3</accession>
<reference evidence="2" key="1">
    <citation type="submission" date="2020-10" db="EMBL/GenBank/DDBJ databases">
        <authorList>
            <person name="Gilroy R."/>
        </authorList>
    </citation>
    <scope>NUCLEOTIDE SEQUENCE</scope>
    <source>
        <strain evidence="2">B2-22910</strain>
    </source>
</reference>
<keyword evidence="1" id="KW-0175">Coiled coil</keyword>
<name>A0A9D9NEG3_9BACT</name>
<dbReference type="Pfam" id="PF20186">
    <property type="entry name" value="DUF6549"/>
    <property type="match status" value="1"/>
</dbReference>
<organism evidence="2 3">
    <name type="scientific">Candidatus Cryptobacteroides faecavium</name>
    <dbReference type="NCBI Taxonomy" id="2840762"/>
    <lineage>
        <taxon>Bacteria</taxon>
        <taxon>Pseudomonadati</taxon>
        <taxon>Bacteroidota</taxon>
        <taxon>Bacteroidia</taxon>
        <taxon>Bacteroidales</taxon>
        <taxon>Candidatus Cryptobacteroides</taxon>
    </lineage>
</organism>
<proteinExistence type="predicted"/>
<gene>
    <name evidence="2" type="ORF">IAB82_00400</name>
</gene>